<keyword evidence="1" id="KW-0812">Transmembrane</keyword>
<keyword evidence="1" id="KW-0472">Membrane</keyword>
<evidence type="ECO:0000256" key="1">
    <source>
        <dbReference type="SAM" id="Phobius"/>
    </source>
</evidence>
<evidence type="ECO:0000259" key="2">
    <source>
        <dbReference type="Pfam" id="PF01882"/>
    </source>
</evidence>
<dbReference type="PANTHER" id="PTHR34351">
    <property type="entry name" value="SLR1927 PROTEIN-RELATED"/>
    <property type="match status" value="1"/>
</dbReference>
<evidence type="ECO:0000313" key="4">
    <source>
        <dbReference type="Proteomes" id="UP001589896"/>
    </source>
</evidence>
<accession>A0ABV6RNU1</accession>
<dbReference type="RefSeq" id="WP_386668710.1">
    <property type="nucleotide sequence ID" value="NZ_JBHLTG010000002.1"/>
</dbReference>
<feature type="transmembrane region" description="Helical" evidence="1">
    <location>
        <begin position="37"/>
        <end position="56"/>
    </location>
</feature>
<comment type="caution">
    <text evidence="3">The sequence shown here is derived from an EMBL/GenBank/DDBJ whole genome shotgun (WGS) entry which is preliminary data.</text>
</comment>
<protein>
    <submittedName>
        <fullName evidence="3">DUF58 domain-containing protein</fullName>
    </submittedName>
</protein>
<feature type="domain" description="DUF58" evidence="2">
    <location>
        <begin position="203"/>
        <end position="294"/>
    </location>
</feature>
<dbReference type="Proteomes" id="UP001589896">
    <property type="component" value="Unassembled WGS sequence"/>
</dbReference>
<evidence type="ECO:0000313" key="3">
    <source>
        <dbReference type="EMBL" id="MFC0678665.1"/>
    </source>
</evidence>
<keyword evidence="4" id="KW-1185">Reference proteome</keyword>
<name>A0ABV6RNU1_9GAMM</name>
<organism evidence="3 4">
    <name type="scientific">Lysobacter korlensis</name>
    <dbReference type="NCBI Taxonomy" id="553636"/>
    <lineage>
        <taxon>Bacteria</taxon>
        <taxon>Pseudomonadati</taxon>
        <taxon>Pseudomonadota</taxon>
        <taxon>Gammaproteobacteria</taxon>
        <taxon>Lysobacterales</taxon>
        <taxon>Lysobacteraceae</taxon>
        <taxon>Lysobacter</taxon>
    </lineage>
</organism>
<feature type="transmembrane region" description="Helical" evidence="1">
    <location>
        <begin position="12"/>
        <end position="31"/>
    </location>
</feature>
<sequence>MAHTRGRLRLSRRGWAIFVGAFTAVVIAYAAGYREALYLASFAAALLAASILVSVLRRPRLAVVRRFGPPVATAGAPVAVEIDARNTGWTPSGGAEGADQVAWSTAPGPVIPIPPIAPRRATRLRYTIRAPHRGIFAVGPLVVDYEDPFGLVRTTLRVGSGDRLIVAPPLVRLPTTGGALTRAEGESTVIQRRASGSFDDLITREYRPGDALRRVHWKASARRGDLMVRQEEPRSHPEVRLVLDTRRAAYDDVAFGPMLGPSESESFEWAIRMTGSMAAHLSDQGFRVTILESAGAQLIAPVEGMTDATRDGAFLESLAAAELLDAREPEGRPQHWMDHPAPVLAVVADSSTRMVRWMSDLRSGRDRATAFVLPSAGRSTRERLEAAGWLCVSVDPASDPVEAWSLAVRQGEPLRVR</sequence>
<gene>
    <name evidence="3" type="ORF">ACFFGH_12515</name>
</gene>
<dbReference type="Pfam" id="PF01882">
    <property type="entry name" value="DUF58"/>
    <property type="match status" value="1"/>
</dbReference>
<reference evidence="3 4" key="1">
    <citation type="submission" date="2024-09" db="EMBL/GenBank/DDBJ databases">
        <authorList>
            <person name="Sun Q."/>
            <person name="Mori K."/>
        </authorList>
    </citation>
    <scope>NUCLEOTIDE SEQUENCE [LARGE SCALE GENOMIC DNA]</scope>
    <source>
        <strain evidence="3 4">KCTC 23076</strain>
    </source>
</reference>
<keyword evidence="1" id="KW-1133">Transmembrane helix</keyword>
<proteinExistence type="predicted"/>
<dbReference type="InterPro" id="IPR002881">
    <property type="entry name" value="DUF58"/>
</dbReference>
<dbReference type="EMBL" id="JBHLTG010000002">
    <property type="protein sequence ID" value="MFC0678665.1"/>
    <property type="molecule type" value="Genomic_DNA"/>
</dbReference>
<dbReference type="PANTHER" id="PTHR34351:SF1">
    <property type="entry name" value="SLR1927 PROTEIN"/>
    <property type="match status" value="1"/>
</dbReference>